<evidence type="ECO:0000313" key="1">
    <source>
        <dbReference type="EMBL" id="GIY01486.1"/>
    </source>
</evidence>
<proteinExistence type="predicted"/>
<evidence type="ECO:0000313" key="2">
    <source>
        <dbReference type="Proteomes" id="UP001054945"/>
    </source>
</evidence>
<keyword evidence="2" id="KW-1185">Reference proteome</keyword>
<reference evidence="1 2" key="1">
    <citation type="submission" date="2021-06" db="EMBL/GenBank/DDBJ databases">
        <title>Caerostris extrusa draft genome.</title>
        <authorList>
            <person name="Kono N."/>
            <person name="Arakawa K."/>
        </authorList>
    </citation>
    <scope>NUCLEOTIDE SEQUENCE [LARGE SCALE GENOMIC DNA]</scope>
</reference>
<feature type="non-terminal residue" evidence="1">
    <location>
        <position position="1"/>
    </location>
</feature>
<dbReference type="Proteomes" id="UP001054945">
    <property type="component" value="Unassembled WGS sequence"/>
</dbReference>
<sequence length="78" mass="8709">LSPGLCCKWLIFSSCASFECKRRSKGQEAVHLKEDDNDNFSNHPGSANNKLLFGEENVLHERSAKVLEASAAIIKDFR</sequence>
<gene>
    <name evidence="1" type="ORF">CEXT_401121</name>
</gene>
<protein>
    <submittedName>
        <fullName evidence="1">Uncharacterized protein</fullName>
    </submittedName>
</protein>
<organism evidence="1 2">
    <name type="scientific">Caerostris extrusa</name>
    <name type="common">Bark spider</name>
    <name type="synonym">Caerostris bankana</name>
    <dbReference type="NCBI Taxonomy" id="172846"/>
    <lineage>
        <taxon>Eukaryota</taxon>
        <taxon>Metazoa</taxon>
        <taxon>Ecdysozoa</taxon>
        <taxon>Arthropoda</taxon>
        <taxon>Chelicerata</taxon>
        <taxon>Arachnida</taxon>
        <taxon>Araneae</taxon>
        <taxon>Araneomorphae</taxon>
        <taxon>Entelegynae</taxon>
        <taxon>Araneoidea</taxon>
        <taxon>Araneidae</taxon>
        <taxon>Caerostris</taxon>
    </lineage>
</organism>
<accession>A0AAV4PX55</accession>
<comment type="caution">
    <text evidence="1">The sequence shown here is derived from an EMBL/GenBank/DDBJ whole genome shotgun (WGS) entry which is preliminary data.</text>
</comment>
<dbReference type="AlphaFoldDB" id="A0AAV4PX55"/>
<dbReference type="EMBL" id="BPLR01005328">
    <property type="protein sequence ID" value="GIY01486.1"/>
    <property type="molecule type" value="Genomic_DNA"/>
</dbReference>
<name>A0AAV4PX55_CAEEX</name>